<reference evidence="1 2" key="1">
    <citation type="submission" date="2024-11" db="EMBL/GenBank/DDBJ databases">
        <title>A near-complete genome assembly of Cinchona calisaya.</title>
        <authorList>
            <person name="Lian D.C."/>
            <person name="Zhao X.W."/>
            <person name="Wei L."/>
        </authorList>
    </citation>
    <scope>NUCLEOTIDE SEQUENCE [LARGE SCALE GENOMIC DNA]</scope>
    <source>
        <tissue evidence="1">Nenye</tissue>
    </source>
</reference>
<keyword evidence="2" id="KW-1185">Reference proteome</keyword>
<dbReference type="EMBL" id="JBJUIK010000012">
    <property type="protein sequence ID" value="KAL3510063.1"/>
    <property type="molecule type" value="Genomic_DNA"/>
</dbReference>
<proteinExistence type="predicted"/>
<comment type="caution">
    <text evidence="1">The sequence shown here is derived from an EMBL/GenBank/DDBJ whole genome shotgun (WGS) entry which is preliminary data.</text>
</comment>
<gene>
    <name evidence="1" type="ORF">ACH5RR_029464</name>
</gene>
<evidence type="ECO:0000313" key="1">
    <source>
        <dbReference type="EMBL" id="KAL3510063.1"/>
    </source>
</evidence>
<accession>A0ABD2YWY0</accession>
<name>A0ABD2YWY0_9GENT</name>
<protein>
    <submittedName>
        <fullName evidence="1">Uncharacterized protein</fullName>
    </submittedName>
</protein>
<feature type="non-terminal residue" evidence="1">
    <location>
        <position position="60"/>
    </location>
</feature>
<organism evidence="1 2">
    <name type="scientific">Cinchona calisaya</name>
    <dbReference type="NCBI Taxonomy" id="153742"/>
    <lineage>
        <taxon>Eukaryota</taxon>
        <taxon>Viridiplantae</taxon>
        <taxon>Streptophyta</taxon>
        <taxon>Embryophyta</taxon>
        <taxon>Tracheophyta</taxon>
        <taxon>Spermatophyta</taxon>
        <taxon>Magnoliopsida</taxon>
        <taxon>eudicotyledons</taxon>
        <taxon>Gunneridae</taxon>
        <taxon>Pentapetalae</taxon>
        <taxon>asterids</taxon>
        <taxon>lamiids</taxon>
        <taxon>Gentianales</taxon>
        <taxon>Rubiaceae</taxon>
        <taxon>Cinchonoideae</taxon>
        <taxon>Cinchoneae</taxon>
        <taxon>Cinchona</taxon>
    </lineage>
</organism>
<dbReference type="AlphaFoldDB" id="A0ABD2YWY0"/>
<sequence>MLQSDPLDPEWNVVVKMTPRDLFNIDPEIDIYSDMQNEDGLSKNCNNDYSDDGIFPWFRE</sequence>
<dbReference type="Proteomes" id="UP001630127">
    <property type="component" value="Unassembled WGS sequence"/>
</dbReference>
<evidence type="ECO:0000313" key="2">
    <source>
        <dbReference type="Proteomes" id="UP001630127"/>
    </source>
</evidence>